<organism evidence="1 2">
    <name type="scientific">[Mycobacterium] stephanolepidis</name>
    <dbReference type="NCBI Taxonomy" id="1520670"/>
    <lineage>
        <taxon>Bacteria</taxon>
        <taxon>Bacillati</taxon>
        <taxon>Actinomycetota</taxon>
        <taxon>Actinomycetes</taxon>
        <taxon>Mycobacteriales</taxon>
        <taxon>Mycobacteriaceae</taxon>
        <taxon>Mycobacteroides</taxon>
    </lineage>
</organism>
<reference evidence="2" key="1">
    <citation type="journal article" date="2017" name="Genome Announc.">
        <title>Complete Genome Sequence of Mycobacterium stephanolepidis.</title>
        <authorList>
            <person name="Fukano H."/>
            <person name="Yoshida M."/>
            <person name="Katayama Y."/>
            <person name="Omatsu T."/>
            <person name="Mizutani T."/>
            <person name="Kurata O."/>
            <person name="Wada S."/>
            <person name="Hoshino Y."/>
        </authorList>
    </citation>
    <scope>NUCLEOTIDE SEQUENCE [LARGE SCALE GENOMIC DNA]</scope>
    <source>
        <strain evidence="2">NJB0901</strain>
    </source>
</reference>
<evidence type="ECO:0000313" key="1">
    <source>
        <dbReference type="EMBL" id="BAX96763.1"/>
    </source>
</evidence>
<protein>
    <submittedName>
        <fullName evidence="1">Uncharacterized protein</fullName>
    </submittedName>
</protein>
<keyword evidence="2" id="KW-1185">Reference proteome</keyword>
<dbReference type="Proteomes" id="UP000217954">
    <property type="component" value="Chromosome"/>
</dbReference>
<proteinExistence type="predicted"/>
<gene>
    <name evidence="1" type="ORF">MSTE_01437</name>
</gene>
<accession>A0A1Z4EV09</accession>
<dbReference type="AlphaFoldDB" id="A0A1Z4EV09"/>
<reference evidence="1 2" key="2">
    <citation type="journal article" date="2017" name="Int. J. Syst. Evol. Microbiol.">
        <title>Mycobacterium stephanolepidis sp. nov., a rapidly growing species related to Mycobacterium chelonae, isolated from marine teleost fish, Stephanolepis cirrhifer.</title>
        <authorList>
            <person name="Fukano H."/>
            <person name="Wada S."/>
            <person name="Kurata O."/>
            <person name="Katayama K."/>
            <person name="Fujiwara N."/>
            <person name="Hoshino Y."/>
        </authorList>
    </citation>
    <scope>NUCLEOTIDE SEQUENCE [LARGE SCALE GENOMIC DNA]</scope>
    <source>
        <strain evidence="1 2">NJB0901</strain>
    </source>
</reference>
<evidence type="ECO:0000313" key="2">
    <source>
        <dbReference type="Proteomes" id="UP000217954"/>
    </source>
</evidence>
<dbReference type="EMBL" id="AP018165">
    <property type="protein sequence ID" value="BAX96763.1"/>
    <property type="molecule type" value="Genomic_DNA"/>
</dbReference>
<dbReference type="KEGG" id="mste:MSTE_01437"/>
<sequence>MPVPAVLYSLVLPLGDGPHHDMGDADRDLVIASGTAVDLDRACCRDPAHPVVQPVGPLFDLVTAERRHADAVANGTTRRMSAAHAVIL</sequence>
<name>A0A1Z4EV09_9MYCO</name>